<comment type="similarity">
    <text evidence="1">Belongs to the HGH1 family.</text>
</comment>
<dbReference type="AlphaFoldDB" id="A0A8B8EK05"/>
<dbReference type="InterPro" id="IPR039717">
    <property type="entry name" value="Hgh1"/>
</dbReference>
<reference evidence="7" key="1">
    <citation type="submission" date="2025-08" db="UniProtKB">
        <authorList>
            <consortium name="RefSeq"/>
        </authorList>
    </citation>
    <scope>IDENTIFICATION</scope>
    <source>
        <tissue evidence="7">Whole sample</tissue>
    </source>
</reference>
<gene>
    <name evidence="7" type="primary">LOC111134899</name>
</gene>
<evidence type="ECO:0000256" key="3">
    <source>
        <dbReference type="SAM" id="MobiDB-lite"/>
    </source>
</evidence>
<evidence type="ECO:0000259" key="5">
    <source>
        <dbReference type="Pfam" id="PF04064"/>
    </source>
</evidence>
<dbReference type="PANTHER" id="PTHR13387">
    <property type="entry name" value="PROTEIN HGH1 HOMOLOG"/>
    <property type="match status" value="1"/>
</dbReference>
<name>A0A8B8EK05_CRAVI</name>
<feature type="compositionally biased region" description="Basic and acidic residues" evidence="3">
    <location>
        <begin position="346"/>
        <end position="367"/>
    </location>
</feature>
<evidence type="ECO:0000256" key="2">
    <source>
        <dbReference type="ARBA" id="ARBA00014076"/>
    </source>
</evidence>
<dbReference type="SUPFAM" id="SSF48371">
    <property type="entry name" value="ARM repeat"/>
    <property type="match status" value="1"/>
</dbReference>
<dbReference type="PANTHER" id="PTHR13387:SF9">
    <property type="entry name" value="PROTEIN HGH1 HOMOLOG"/>
    <property type="match status" value="1"/>
</dbReference>
<dbReference type="Proteomes" id="UP000694844">
    <property type="component" value="Chromosome 5"/>
</dbReference>
<dbReference type="GeneID" id="111134899"/>
<dbReference type="InterPro" id="IPR016024">
    <property type="entry name" value="ARM-type_fold"/>
</dbReference>
<feature type="domain" description="Protein HGH1 C-terminal" evidence="5">
    <location>
        <begin position="284"/>
        <end position="337"/>
    </location>
</feature>
<dbReference type="Gene3D" id="1.25.10.10">
    <property type="entry name" value="Leucine-rich Repeat Variant"/>
    <property type="match status" value="1"/>
</dbReference>
<dbReference type="OrthoDB" id="338814at2759"/>
<dbReference type="Pfam" id="PF04064">
    <property type="entry name" value="DUF384"/>
    <property type="match status" value="1"/>
</dbReference>
<feature type="region of interest" description="Disordered" evidence="3">
    <location>
        <begin position="346"/>
        <end position="375"/>
    </location>
</feature>
<protein>
    <recommendedName>
        <fullName evidence="2">Protein HGH1 homolog</fullName>
    </recommendedName>
</protein>
<proteinExistence type="inferred from homology"/>
<accession>A0A8B8EK05</accession>
<organism evidence="6 7">
    <name type="scientific">Crassostrea virginica</name>
    <name type="common">Eastern oyster</name>
    <dbReference type="NCBI Taxonomy" id="6565"/>
    <lineage>
        <taxon>Eukaryota</taxon>
        <taxon>Metazoa</taxon>
        <taxon>Spiralia</taxon>
        <taxon>Lophotrochozoa</taxon>
        <taxon>Mollusca</taxon>
        <taxon>Bivalvia</taxon>
        <taxon>Autobranchia</taxon>
        <taxon>Pteriomorphia</taxon>
        <taxon>Ostreida</taxon>
        <taxon>Ostreoidea</taxon>
        <taxon>Ostreidae</taxon>
        <taxon>Crassostrea</taxon>
    </lineage>
</organism>
<dbReference type="InterPro" id="IPR011989">
    <property type="entry name" value="ARM-like"/>
</dbReference>
<keyword evidence="6" id="KW-1185">Reference proteome</keyword>
<dbReference type="InterPro" id="IPR007206">
    <property type="entry name" value="Protein_HGH1_C"/>
</dbReference>
<sequence>MSVKDLNLEHLENEFAPILTLSAPPHVKKPAIEYFLGLTGSEEGKLFIGKSDKFIKGILDLTEDSDDAVVKPAYETLINLATQDPICKRIINSENSSDIIVKNFAKVLDPKYKHADLVCKFLSNLTRPEEVAQKVADIIKIADKLNIVKFVTVLCTKDYNKDADLHYLAPILANLSQTRHIREEILARDQWVIQRLLPFVSYMESDIRRLGVVSCVKNCCFDDEHHDWLLSDKVDILSFLLLPLAGPEEFDDDDMEKLPDRIQYLPPDKTREPVTEIRRILLQAILKLCATKEGRLFIRDKNTYVIIRELHKWESQRSNIPAIMNLIDILIGDEPEPGMENLHQVEIPDHLKEKFKKEDEEDKKEYMQEISQSST</sequence>
<evidence type="ECO:0000259" key="4">
    <source>
        <dbReference type="Pfam" id="PF04063"/>
    </source>
</evidence>
<dbReference type="Pfam" id="PF04063">
    <property type="entry name" value="DUF383"/>
    <property type="match status" value="1"/>
</dbReference>
<evidence type="ECO:0000256" key="1">
    <source>
        <dbReference type="ARBA" id="ARBA00006712"/>
    </source>
</evidence>
<dbReference type="KEGG" id="cvn:111134899"/>
<dbReference type="RefSeq" id="XP_022340144.1">
    <property type="nucleotide sequence ID" value="XM_022484436.1"/>
</dbReference>
<evidence type="ECO:0000313" key="6">
    <source>
        <dbReference type="Proteomes" id="UP000694844"/>
    </source>
</evidence>
<feature type="domain" description="Protein HGH1 N-terminal" evidence="4">
    <location>
        <begin position="107"/>
        <end position="278"/>
    </location>
</feature>
<dbReference type="InterPro" id="IPR007205">
    <property type="entry name" value="Protein_HGH1_N"/>
</dbReference>
<evidence type="ECO:0000313" key="7">
    <source>
        <dbReference type="RefSeq" id="XP_022340144.1"/>
    </source>
</evidence>